<proteinExistence type="predicted"/>
<comment type="caution">
    <text evidence="2">The sequence shown here is derived from an EMBL/GenBank/DDBJ whole genome shotgun (WGS) entry which is preliminary data.</text>
</comment>
<evidence type="ECO:0000313" key="2">
    <source>
        <dbReference type="EMBL" id="GAA0961679.1"/>
    </source>
</evidence>
<protein>
    <submittedName>
        <fullName evidence="2">Uncharacterized protein</fullName>
    </submittedName>
</protein>
<accession>A0ABN1RQP4</accession>
<dbReference type="EMBL" id="BAAAHH010000026">
    <property type="protein sequence ID" value="GAA0961679.1"/>
    <property type="molecule type" value="Genomic_DNA"/>
</dbReference>
<reference evidence="2 3" key="1">
    <citation type="journal article" date="2019" name="Int. J. Syst. Evol. Microbiol.">
        <title>The Global Catalogue of Microorganisms (GCM) 10K type strain sequencing project: providing services to taxonomists for standard genome sequencing and annotation.</title>
        <authorList>
            <consortium name="The Broad Institute Genomics Platform"/>
            <consortium name="The Broad Institute Genome Sequencing Center for Infectious Disease"/>
            <person name="Wu L."/>
            <person name="Ma J."/>
        </authorList>
    </citation>
    <scope>NUCLEOTIDE SEQUENCE [LARGE SCALE GENOMIC DNA]</scope>
    <source>
        <strain evidence="2 3">JCM 10696</strain>
    </source>
</reference>
<keyword evidence="3" id="KW-1185">Reference proteome</keyword>
<sequence>MYVIRLANGRLLVPHGELTESDEIVQAYVEIGPDDPEYERLAAEALTEEESAGMRERWRRDDEALRLQFEEWKAALPEAAPPGESTGPGTPPGPVGD</sequence>
<dbReference type="Proteomes" id="UP001500665">
    <property type="component" value="Unassembled WGS sequence"/>
</dbReference>
<feature type="region of interest" description="Disordered" evidence="1">
    <location>
        <begin position="72"/>
        <end position="97"/>
    </location>
</feature>
<evidence type="ECO:0000313" key="3">
    <source>
        <dbReference type="Proteomes" id="UP001500665"/>
    </source>
</evidence>
<name>A0ABN1RQP4_9ACTN</name>
<evidence type="ECO:0000256" key="1">
    <source>
        <dbReference type="SAM" id="MobiDB-lite"/>
    </source>
</evidence>
<feature type="compositionally biased region" description="Low complexity" evidence="1">
    <location>
        <begin position="77"/>
        <end position="88"/>
    </location>
</feature>
<dbReference type="RefSeq" id="WP_344243838.1">
    <property type="nucleotide sequence ID" value="NZ_BAAAHH010000026.1"/>
</dbReference>
<organism evidence="2 3">
    <name type="scientific">Actinocorallia libanotica</name>
    <dbReference type="NCBI Taxonomy" id="46162"/>
    <lineage>
        <taxon>Bacteria</taxon>
        <taxon>Bacillati</taxon>
        <taxon>Actinomycetota</taxon>
        <taxon>Actinomycetes</taxon>
        <taxon>Streptosporangiales</taxon>
        <taxon>Thermomonosporaceae</taxon>
        <taxon>Actinocorallia</taxon>
    </lineage>
</organism>
<gene>
    <name evidence="2" type="ORF">GCM10009550_54600</name>
</gene>